<sequence>MKVRTQQNFNRKTYETVFGISIMPDGGRRYCKYPIGHQEYKDYTQAYQAMKDVQKILDNGGRLVYSPKGSAGINKNEYVKIEMA</sequence>
<name>A0A0E2AQV5_BACFG</name>
<organism evidence="1 2">
    <name type="scientific">Bacteroides fragilis CL07T12C05</name>
    <dbReference type="NCBI Taxonomy" id="997883"/>
    <lineage>
        <taxon>Bacteria</taxon>
        <taxon>Pseudomonadati</taxon>
        <taxon>Bacteroidota</taxon>
        <taxon>Bacteroidia</taxon>
        <taxon>Bacteroidales</taxon>
        <taxon>Bacteroidaceae</taxon>
        <taxon>Bacteroides</taxon>
    </lineage>
</organism>
<dbReference type="GeneID" id="93048329"/>
<evidence type="ECO:0000313" key="2">
    <source>
        <dbReference type="Proteomes" id="UP000003879"/>
    </source>
</evidence>
<comment type="caution">
    <text evidence="1">The sequence shown here is derived from an EMBL/GenBank/DDBJ whole genome shotgun (WGS) entry which is preliminary data.</text>
</comment>
<dbReference type="EMBL" id="AGXN01000012">
    <property type="protein sequence ID" value="EIY96270.1"/>
    <property type="molecule type" value="Genomic_DNA"/>
</dbReference>
<gene>
    <name evidence="1" type="ORF">HMPREF1056_02158</name>
</gene>
<dbReference type="PATRIC" id="fig|997883.3.peg.2254"/>
<dbReference type="Proteomes" id="UP000003879">
    <property type="component" value="Unassembled WGS sequence"/>
</dbReference>
<evidence type="ECO:0000313" key="1">
    <source>
        <dbReference type="EMBL" id="EIY96270.1"/>
    </source>
</evidence>
<dbReference type="HOGENOM" id="CLU_2520734_0_0_10"/>
<protein>
    <submittedName>
        <fullName evidence="1">Uncharacterized protein</fullName>
    </submittedName>
</protein>
<dbReference type="RefSeq" id="WP_005794336.1">
    <property type="nucleotide sequence ID" value="NZ_JH724215.1"/>
</dbReference>
<dbReference type="AlphaFoldDB" id="A0A0E2AQV5"/>
<reference evidence="1 2" key="1">
    <citation type="submission" date="2012-02" db="EMBL/GenBank/DDBJ databases">
        <title>The Genome Sequence of Bacteroides fragilis CL07T12C05.</title>
        <authorList>
            <consortium name="The Broad Institute Genome Sequencing Platform"/>
            <person name="Earl A."/>
            <person name="Ward D."/>
            <person name="Feldgarden M."/>
            <person name="Gevers D."/>
            <person name="Zitomersky N.L."/>
            <person name="Coyne M.J."/>
            <person name="Comstock L.E."/>
            <person name="Young S.K."/>
            <person name="Zeng Q."/>
            <person name="Gargeya S."/>
            <person name="Fitzgerald M."/>
            <person name="Haas B."/>
            <person name="Abouelleil A."/>
            <person name="Alvarado L."/>
            <person name="Arachchi H.M."/>
            <person name="Berlin A."/>
            <person name="Chapman S.B."/>
            <person name="Gearin G."/>
            <person name="Goldberg J."/>
            <person name="Griggs A."/>
            <person name="Gujja S."/>
            <person name="Hansen M."/>
            <person name="Heiman D."/>
            <person name="Howarth C."/>
            <person name="Larimer J."/>
            <person name="Lui A."/>
            <person name="MacDonald P.J.P."/>
            <person name="McCowen C."/>
            <person name="Montmayeur A."/>
            <person name="Murphy C."/>
            <person name="Neiman D."/>
            <person name="Pearson M."/>
            <person name="Priest M."/>
            <person name="Roberts A."/>
            <person name="Saif S."/>
            <person name="Shea T."/>
            <person name="Sisk P."/>
            <person name="Stolte C."/>
            <person name="Sykes S."/>
            <person name="Wortman J."/>
            <person name="Nusbaum C."/>
            <person name="Birren B."/>
        </authorList>
    </citation>
    <scope>NUCLEOTIDE SEQUENCE [LARGE SCALE GENOMIC DNA]</scope>
    <source>
        <strain evidence="1 2">CL07T12C05</strain>
    </source>
</reference>
<proteinExistence type="predicted"/>
<accession>A0A0E2AQV5</accession>